<evidence type="ECO:0000256" key="1">
    <source>
        <dbReference type="ARBA" id="ARBA00004651"/>
    </source>
</evidence>
<dbReference type="InterPro" id="IPR000537">
    <property type="entry name" value="UbiA_prenyltransferase"/>
</dbReference>
<evidence type="ECO:0000256" key="9">
    <source>
        <dbReference type="ARBA" id="ARBA00047690"/>
    </source>
</evidence>
<comment type="subunit">
    <text evidence="10">Interacts with CtaA.</text>
</comment>
<keyword evidence="7 10" id="KW-0350">Heme biosynthesis</keyword>
<evidence type="ECO:0000256" key="11">
    <source>
        <dbReference type="SAM" id="MobiDB-lite"/>
    </source>
</evidence>
<dbReference type="FunFam" id="1.10.357.140:FF:000001">
    <property type="entry name" value="Protoheme IX farnesyltransferase"/>
    <property type="match status" value="1"/>
</dbReference>
<proteinExistence type="inferred from homology"/>
<feature type="transmembrane region" description="Helical" evidence="10">
    <location>
        <begin position="188"/>
        <end position="210"/>
    </location>
</feature>
<feature type="compositionally biased region" description="Polar residues" evidence="11">
    <location>
        <begin position="7"/>
        <end position="18"/>
    </location>
</feature>
<keyword evidence="8 10" id="KW-0472">Membrane</keyword>
<keyword evidence="5 10" id="KW-0812">Transmembrane</keyword>
<dbReference type="AlphaFoldDB" id="A0A1M5NH92"/>
<dbReference type="OrthoDB" id="9814417at2"/>
<dbReference type="GO" id="GO:0048034">
    <property type="term" value="P:heme O biosynthetic process"/>
    <property type="evidence" value="ECO:0007669"/>
    <property type="project" value="UniProtKB-UniRule"/>
</dbReference>
<evidence type="ECO:0000256" key="7">
    <source>
        <dbReference type="ARBA" id="ARBA00023133"/>
    </source>
</evidence>
<comment type="similarity">
    <text evidence="10">Belongs to the UbiA prenyltransferase family. Protoheme IX farnesyltransferase subfamily.</text>
</comment>
<name>A0A1M5NH92_9BACI</name>
<feature type="transmembrane region" description="Helical" evidence="10">
    <location>
        <begin position="285"/>
        <end position="309"/>
    </location>
</feature>
<feature type="transmembrane region" description="Helical" evidence="10">
    <location>
        <begin position="162"/>
        <end position="182"/>
    </location>
</feature>
<keyword evidence="4 10" id="KW-0808">Transferase</keyword>
<evidence type="ECO:0000313" key="13">
    <source>
        <dbReference type="Proteomes" id="UP000184079"/>
    </source>
</evidence>
<evidence type="ECO:0000256" key="4">
    <source>
        <dbReference type="ARBA" id="ARBA00022679"/>
    </source>
</evidence>
<gene>
    <name evidence="10" type="primary">ctaB</name>
    <name evidence="12" type="ORF">SAMN05421807_102225</name>
</gene>
<dbReference type="RefSeq" id="WP_073005338.1">
    <property type="nucleotide sequence ID" value="NZ_FQXD01000002.1"/>
</dbReference>
<reference evidence="13" key="1">
    <citation type="submission" date="2016-11" db="EMBL/GenBank/DDBJ databases">
        <authorList>
            <person name="Varghese N."/>
            <person name="Submissions S."/>
        </authorList>
    </citation>
    <scope>NUCLEOTIDE SEQUENCE [LARGE SCALE GENOMIC DNA]</scope>
    <source>
        <strain evidence="13">CGMCC 1.6496</strain>
    </source>
</reference>
<keyword evidence="3 10" id="KW-1003">Cell membrane</keyword>
<evidence type="ECO:0000256" key="2">
    <source>
        <dbReference type="ARBA" id="ARBA00004919"/>
    </source>
</evidence>
<dbReference type="Proteomes" id="UP000184079">
    <property type="component" value="Unassembled WGS sequence"/>
</dbReference>
<dbReference type="InterPro" id="IPR030470">
    <property type="entry name" value="UbiA_prenylTrfase_CS"/>
</dbReference>
<comment type="miscellaneous">
    <text evidence="10">Carbon 2 of the heme B porphyrin ring is defined according to the Fischer nomenclature.</text>
</comment>
<dbReference type="Pfam" id="PF01040">
    <property type="entry name" value="UbiA"/>
    <property type="match status" value="1"/>
</dbReference>
<comment type="subcellular location">
    <subcellularLocation>
        <location evidence="1 10">Cell membrane</location>
        <topology evidence="1 10">Multi-pass membrane protein</topology>
    </subcellularLocation>
</comment>
<feature type="transmembrane region" description="Helical" evidence="10">
    <location>
        <begin position="38"/>
        <end position="58"/>
    </location>
</feature>
<accession>A0A1M5NH92</accession>
<dbReference type="PANTHER" id="PTHR43448:SF2">
    <property type="entry name" value="PROTOHEME IX FARNESYLTRANSFERASE, MITOCHONDRIAL"/>
    <property type="match status" value="1"/>
</dbReference>
<evidence type="ECO:0000256" key="5">
    <source>
        <dbReference type="ARBA" id="ARBA00022692"/>
    </source>
</evidence>
<dbReference type="PROSITE" id="PS00943">
    <property type="entry name" value="UBIA"/>
    <property type="match status" value="1"/>
</dbReference>
<dbReference type="EMBL" id="FQXD01000002">
    <property type="protein sequence ID" value="SHG88898.1"/>
    <property type="molecule type" value="Genomic_DNA"/>
</dbReference>
<dbReference type="InterPro" id="IPR044878">
    <property type="entry name" value="UbiA_sf"/>
</dbReference>
<dbReference type="GO" id="GO:0005886">
    <property type="term" value="C:plasma membrane"/>
    <property type="evidence" value="ECO:0007669"/>
    <property type="project" value="UniProtKB-SubCell"/>
</dbReference>
<comment type="catalytic activity">
    <reaction evidence="9 10">
        <text>heme b + (2E,6E)-farnesyl diphosphate + H2O = Fe(II)-heme o + diphosphate</text>
        <dbReference type="Rhea" id="RHEA:28070"/>
        <dbReference type="ChEBI" id="CHEBI:15377"/>
        <dbReference type="ChEBI" id="CHEBI:33019"/>
        <dbReference type="ChEBI" id="CHEBI:60344"/>
        <dbReference type="ChEBI" id="CHEBI:60530"/>
        <dbReference type="ChEBI" id="CHEBI:175763"/>
        <dbReference type="EC" id="2.5.1.141"/>
    </reaction>
</comment>
<evidence type="ECO:0000313" key="12">
    <source>
        <dbReference type="EMBL" id="SHG88898.1"/>
    </source>
</evidence>
<comment type="function">
    <text evidence="10">Converts heme B (protoheme IX) to heme O by substitution of the vinyl group on carbon 2 of heme B porphyrin ring with a hydroxyethyl farnesyl side group.</text>
</comment>
<dbReference type="InterPro" id="IPR006369">
    <property type="entry name" value="Protohaem_IX_farnesylTrfase"/>
</dbReference>
<dbReference type="HAMAP" id="MF_00154">
    <property type="entry name" value="CyoE_CtaB"/>
    <property type="match status" value="1"/>
</dbReference>
<feature type="transmembrane region" description="Helical" evidence="10">
    <location>
        <begin position="137"/>
        <end position="155"/>
    </location>
</feature>
<feature type="transmembrane region" description="Helical" evidence="10">
    <location>
        <begin position="110"/>
        <end position="131"/>
    </location>
</feature>
<dbReference type="CDD" id="cd13957">
    <property type="entry name" value="PT_UbiA_Cox10"/>
    <property type="match status" value="1"/>
</dbReference>
<evidence type="ECO:0000256" key="3">
    <source>
        <dbReference type="ARBA" id="ARBA00022475"/>
    </source>
</evidence>
<dbReference type="PANTHER" id="PTHR43448">
    <property type="entry name" value="PROTOHEME IX FARNESYLTRANSFERASE, MITOCHONDRIAL"/>
    <property type="match status" value="1"/>
</dbReference>
<keyword evidence="6 10" id="KW-1133">Transmembrane helix</keyword>
<protein>
    <recommendedName>
        <fullName evidence="10">Protoheme IX farnesyltransferase</fullName>
        <ecNumber evidence="10">2.5.1.141</ecNumber>
    </recommendedName>
    <alternativeName>
        <fullName evidence="10">Heme B farnesyltransferase</fullName>
    </alternativeName>
    <alternativeName>
        <fullName evidence="10">Heme O synthase</fullName>
    </alternativeName>
</protein>
<dbReference type="Gene3D" id="1.10.357.140">
    <property type="entry name" value="UbiA prenyltransferase"/>
    <property type="match status" value="1"/>
</dbReference>
<keyword evidence="13" id="KW-1185">Reference proteome</keyword>
<feature type="region of interest" description="Disordered" evidence="11">
    <location>
        <begin position="1"/>
        <end position="20"/>
    </location>
</feature>
<evidence type="ECO:0000256" key="6">
    <source>
        <dbReference type="ARBA" id="ARBA00022989"/>
    </source>
</evidence>
<dbReference type="EC" id="2.5.1.141" evidence="10"/>
<dbReference type="UniPathway" id="UPA00834">
    <property type="reaction ID" value="UER00712"/>
</dbReference>
<dbReference type="GO" id="GO:0008495">
    <property type="term" value="F:protoheme IX farnesyltransferase activity"/>
    <property type="evidence" value="ECO:0007669"/>
    <property type="project" value="UniProtKB-UniRule"/>
</dbReference>
<comment type="pathway">
    <text evidence="2 10">Porphyrin-containing compound metabolism; heme O biosynthesis; heme O from protoheme: step 1/1.</text>
</comment>
<evidence type="ECO:0000256" key="10">
    <source>
        <dbReference type="HAMAP-Rule" id="MF_00154"/>
    </source>
</evidence>
<organism evidence="12 13">
    <name type="scientific">Virgibacillus chiguensis</name>
    <dbReference type="NCBI Taxonomy" id="411959"/>
    <lineage>
        <taxon>Bacteria</taxon>
        <taxon>Bacillati</taxon>
        <taxon>Bacillota</taxon>
        <taxon>Bacilli</taxon>
        <taxon>Bacillales</taxon>
        <taxon>Bacillaceae</taxon>
        <taxon>Virgibacillus</taxon>
    </lineage>
</organism>
<evidence type="ECO:0000256" key="8">
    <source>
        <dbReference type="ARBA" id="ARBA00023136"/>
    </source>
</evidence>
<feature type="transmembrane region" description="Helical" evidence="10">
    <location>
        <begin position="239"/>
        <end position="265"/>
    </location>
</feature>
<dbReference type="NCBIfam" id="TIGR01473">
    <property type="entry name" value="cyoE_ctaB"/>
    <property type="match status" value="1"/>
</dbReference>
<feature type="transmembrane region" description="Helical" evidence="10">
    <location>
        <begin position="64"/>
        <end position="89"/>
    </location>
</feature>
<sequence>MDKVEAATSQVITNTSSTEKNKPVSTLDDIKSLIKIGIINSNLITVFTGFWLAIYYSGYTFTDYIGTFIITMLGSALVIAGGCMLNNWYDIDIDPVMKRTKTRPTVTGTISLPTVLVLGLITSFAGLLLLLFTTIEAMLFAFLGWFFYVVLYTMWSKRKYTLNTTVGSFSGAAPPLIGWAAVNPNFHIVPLILFLIMFIWQTPHFLALAMRKNEEYKAARIPMLPAVHGFEMTKRQITIYIACLLPLPFYLTSLGTTFVILATLLNVGWLGLGMSGFFMKDDIKWANIIFIYSLNYLTILFLLMVIVTWNSPFS</sequence>